<proteinExistence type="predicted"/>
<dbReference type="Proteomes" id="UP001480082">
    <property type="component" value="Unassembled WGS sequence"/>
</dbReference>
<evidence type="ECO:0000313" key="1">
    <source>
        <dbReference type="EMBL" id="MER9285067.1"/>
    </source>
</evidence>
<reference evidence="1 2" key="1">
    <citation type="journal article" date="2024" name="Proc. Natl. Acad. Sci. U.S.A.">
        <title>The evolutionary genomics of adaptation to stress in wild rhizobium bacteria.</title>
        <authorList>
            <person name="Kehlet-Delgado H."/>
            <person name="Montoya A.P."/>
            <person name="Jensen K.T."/>
            <person name="Wendlandt C.E."/>
            <person name="Dexheimer C."/>
            <person name="Roberts M."/>
            <person name="Torres Martinez L."/>
            <person name="Friesen M.L."/>
            <person name="Griffitts J.S."/>
            <person name="Porter S.S."/>
        </authorList>
    </citation>
    <scope>NUCLEOTIDE SEQUENCE [LARGE SCALE GENOMIC DNA]</scope>
    <source>
        <strain evidence="1 2">M0468</strain>
    </source>
</reference>
<dbReference type="EMBL" id="JAMYRI010000007">
    <property type="protein sequence ID" value="MER9285067.1"/>
    <property type="molecule type" value="Genomic_DNA"/>
</dbReference>
<sequence>MNIRTQQLLSRIPDHSSSTKLKAAAAACLDVAERFSHRATSINGDPSFTQVGRDKVLTDEALKTFLPGLKEAYRPIAAAFADVKTAKAAISIPAPDPSNVAAALERQEIRALVRSMRPAERMGFLMGAVDERIVDAIISAPGFLAGLSDDQFSQIRDLAVNRRFGDRVAEIREAEEAAEAAQAAVLVAKNDIRAATGLDERAFDRMEKQAVITPWLKRYEDGILKVIPGETSYPRATADEIATGKFYASKAEYLADNPGARLAAAA</sequence>
<evidence type="ECO:0000313" key="2">
    <source>
        <dbReference type="Proteomes" id="UP001480082"/>
    </source>
</evidence>
<accession>A0ACC6SZ82</accession>
<name>A0ACC6SZ82_9HYPH</name>
<protein>
    <submittedName>
        <fullName evidence="1">Uncharacterized protein</fullName>
    </submittedName>
</protein>
<comment type="caution">
    <text evidence="1">The sequence shown here is derived from an EMBL/GenBank/DDBJ whole genome shotgun (WGS) entry which is preliminary data.</text>
</comment>
<organism evidence="1 2">
    <name type="scientific">Mesorhizobium australicum</name>
    <dbReference type="NCBI Taxonomy" id="536018"/>
    <lineage>
        <taxon>Bacteria</taxon>
        <taxon>Pseudomonadati</taxon>
        <taxon>Pseudomonadota</taxon>
        <taxon>Alphaproteobacteria</taxon>
        <taxon>Hyphomicrobiales</taxon>
        <taxon>Phyllobacteriaceae</taxon>
        <taxon>Mesorhizobium</taxon>
    </lineage>
</organism>
<keyword evidence="2" id="KW-1185">Reference proteome</keyword>
<gene>
    <name evidence="1" type="ORF">NKI81_14010</name>
</gene>